<dbReference type="RefSeq" id="WP_037169705.1">
    <property type="nucleotide sequence ID" value="NZ_JOKI01000043.1"/>
</dbReference>
<keyword evidence="1" id="KW-0472">Membrane</keyword>
<evidence type="ECO:0000256" key="1">
    <source>
        <dbReference type="SAM" id="Phobius"/>
    </source>
</evidence>
<sequence length="181" mass="19086">MLATHVDDVIASGAALFGAACLVSWPFFKRRKTMLLIQIGIGAGFGVHYALLGASTAAVANLLSALQIAASLQMSATSRWINYLLIPSMVLTCALTYAGLSSLCAMLGTVLLAVGRMQVIERKLRMWVMLGTIPWLLHDLLVASPIAVIDVISIVTGGYGYWKSSTPASKTSCTGGLQGNP</sequence>
<keyword evidence="1" id="KW-1133">Transmembrane helix</keyword>
<keyword evidence="3" id="KW-1185">Reference proteome</keyword>
<dbReference type="EMBL" id="JOKJ01000002">
    <property type="protein sequence ID" value="KEQ10706.1"/>
    <property type="molecule type" value="Genomic_DNA"/>
</dbReference>
<feature type="transmembrane region" description="Helical" evidence="1">
    <location>
        <begin position="89"/>
        <end position="114"/>
    </location>
</feature>
<dbReference type="Pfam" id="PF10688">
    <property type="entry name" value="Imp-YgjV"/>
    <property type="match status" value="1"/>
</dbReference>
<reference evidence="2 3" key="1">
    <citation type="submission" date="2014-06" db="EMBL/GenBank/DDBJ databases">
        <title>Rhizobium pelagicum/R2-400B4.</title>
        <authorList>
            <person name="Kimes N.E."/>
            <person name="Lopez-Perez M."/>
        </authorList>
    </citation>
    <scope>NUCLEOTIDE SEQUENCE [LARGE SCALE GENOMIC DNA]</scope>
    <source>
        <strain evidence="2 3">R2-400B4</strain>
    </source>
</reference>
<dbReference type="AlphaFoldDB" id="A0A922P6Q0"/>
<organism evidence="2 3">
    <name type="scientific">Pseudorhizobium pelagicum</name>
    <dbReference type="NCBI Taxonomy" id="1509405"/>
    <lineage>
        <taxon>Bacteria</taxon>
        <taxon>Pseudomonadati</taxon>
        <taxon>Pseudomonadota</taxon>
        <taxon>Alphaproteobacteria</taxon>
        <taxon>Hyphomicrobiales</taxon>
        <taxon>Rhizobiaceae</taxon>
        <taxon>Rhizobium/Agrobacterium group</taxon>
        <taxon>Pseudorhizobium</taxon>
    </lineage>
</organism>
<feature type="transmembrane region" description="Helical" evidence="1">
    <location>
        <begin position="135"/>
        <end position="162"/>
    </location>
</feature>
<feature type="transmembrane region" description="Helical" evidence="1">
    <location>
        <begin position="6"/>
        <end position="28"/>
    </location>
</feature>
<evidence type="ECO:0000313" key="3">
    <source>
        <dbReference type="Proteomes" id="UP000052167"/>
    </source>
</evidence>
<keyword evidence="1" id="KW-0812">Transmembrane</keyword>
<comment type="caution">
    <text evidence="2">The sequence shown here is derived from an EMBL/GenBank/DDBJ whole genome shotgun (WGS) entry which is preliminary data.</text>
</comment>
<protein>
    <recommendedName>
        <fullName evidence="4">YgjV family protein</fullName>
    </recommendedName>
</protein>
<dbReference type="Proteomes" id="UP000052167">
    <property type="component" value="Unassembled WGS sequence"/>
</dbReference>
<evidence type="ECO:0008006" key="4">
    <source>
        <dbReference type="Google" id="ProtNLM"/>
    </source>
</evidence>
<name>A0A922P6Q0_9HYPH</name>
<accession>A0A922P6Q0</accession>
<evidence type="ECO:0000313" key="2">
    <source>
        <dbReference type="EMBL" id="KEQ10706.1"/>
    </source>
</evidence>
<proteinExistence type="predicted"/>
<gene>
    <name evidence="2" type="ORF">GV68_10680</name>
</gene>
<dbReference type="InterPro" id="IPR019629">
    <property type="entry name" value="Uncharacterised_HI1736/YgjV"/>
</dbReference>
<dbReference type="OrthoDB" id="7510952at2"/>